<keyword evidence="1" id="KW-0175">Coiled coil</keyword>
<feature type="region of interest" description="Disordered" evidence="2">
    <location>
        <begin position="1"/>
        <end position="28"/>
    </location>
</feature>
<evidence type="ECO:0000256" key="1">
    <source>
        <dbReference type="SAM" id="Coils"/>
    </source>
</evidence>
<feature type="region of interest" description="Disordered" evidence="2">
    <location>
        <begin position="279"/>
        <end position="305"/>
    </location>
</feature>
<feature type="compositionally biased region" description="Low complexity" evidence="2">
    <location>
        <begin position="386"/>
        <end position="400"/>
    </location>
</feature>
<dbReference type="Proteomes" id="UP001152024">
    <property type="component" value="Unassembled WGS sequence"/>
</dbReference>
<reference evidence="3" key="1">
    <citation type="submission" date="2022-09" db="EMBL/GenBank/DDBJ databases">
        <title>Fusarium specimens isolated from Avocado Roots.</title>
        <authorList>
            <person name="Stajich J."/>
            <person name="Roper C."/>
            <person name="Heimlech-Rivalta G."/>
        </authorList>
    </citation>
    <scope>NUCLEOTIDE SEQUENCE</scope>
    <source>
        <strain evidence="3">CF00095</strain>
    </source>
</reference>
<accession>A0ABQ8RNI4</accession>
<feature type="compositionally biased region" description="Acidic residues" evidence="2">
    <location>
        <begin position="375"/>
        <end position="385"/>
    </location>
</feature>
<comment type="caution">
    <text evidence="3">The sequence shown here is derived from an EMBL/GenBank/DDBJ whole genome shotgun (WGS) entry which is preliminary data.</text>
</comment>
<feature type="compositionally biased region" description="Low complexity" evidence="2">
    <location>
        <begin position="18"/>
        <end position="28"/>
    </location>
</feature>
<name>A0ABQ8RNI4_FUSEQ</name>
<organism evidence="3 4">
    <name type="scientific">Fusarium equiseti</name>
    <name type="common">Fusarium scirpi</name>
    <dbReference type="NCBI Taxonomy" id="61235"/>
    <lineage>
        <taxon>Eukaryota</taxon>
        <taxon>Fungi</taxon>
        <taxon>Dikarya</taxon>
        <taxon>Ascomycota</taxon>
        <taxon>Pezizomycotina</taxon>
        <taxon>Sordariomycetes</taxon>
        <taxon>Hypocreomycetidae</taxon>
        <taxon>Hypocreales</taxon>
        <taxon>Nectriaceae</taxon>
        <taxon>Fusarium</taxon>
        <taxon>Fusarium incarnatum-equiseti species complex</taxon>
    </lineage>
</organism>
<feature type="compositionally biased region" description="Polar residues" evidence="2">
    <location>
        <begin position="247"/>
        <end position="261"/>
    </location>
</feature>
<evidence type="ECO:0000313" key="3">
    <source>
        <dbReference type="EMBL" id="KAJ4138539.1"/>
    </source>
</evidence>
<feature type="region of interest" description="Disordered" evidence="2">
    <location>
        <begin position="360"/>
        <end position="450"/>
    </location>
</feature>
<feature type="region of interest" description="Disordered" evidence="2">
    <location>
        <begin position="234"/>
        <end position="261"/>
    </location>
</feature>
<protein>
    <submittedName>
        <fullName evidence="3">Uncharacterized protein</fullName>
    </submittedName>
</protein>
<evidence type="ECO:0000313" key="4">
    <source>
        <dbReference type="Proteomes" id="UP001152024"/>
    </source>
</evidence>
<dbReference type="EMBL" id="JAOQBH010000003">
    <property type="protein sequence ID" value="KAJ4138539.1"/>
    <property type="molecule type" value="Genomic_DNA"/>
</dbReference>
<sequence length="605" mass="67079">MNETPREQSAQTAAPVLPQQQPARPSQAPSWSPIDWWVNMALMHQRYETTIRAFLSLVSRATNAEHAQRLFEHEFAKFEPIDRKLLLQEIIRQCPGHELYRLASNALEQEHIPSGAIPIPHKNASSRHEENIALLDQQWGGPHWLPPDVRAANVYKGSADPGQPTKDLVTEMVRITTLVTAKNIPLYLLWKEGGALRDDVSRRTAQKSKRSGAARLTGKDAKNIADGIVDGSIEPVAGWNDPPPVPSQSLSTPVNSNLQVTNRGSVVNERIPYHDMGRAASQESVLEGEGSDPAASGSTTHEGGNQRIFNVPIRNQGKSHLVTNDPVCDREGSDPFANYNVSFSHINRRIEATLEAEDYANGNKDDGEDFMQLADDLDGNDESADGDLPPDYLPVDDLSPNDPPPDDATQNETDVQEGPADTNPLPPTITDEALPSLGSKRTHDEMNGTPSATFIKYKDFVARLKRDELEILNRNAKKDLAQAEADKAVADRALGMLEGRAQARPENLPEAAEIMQARDQHEKAVQALAEAKKRVTALGHIERARYLHDNCIEAKDYRRKVQELLNETEERVTAMEKAYHEAFRSAEEEGWAGLIAAERQRQSNR</sequence>
<feature type="coiled-coil region" evidence="1">
    <location>
        <begin position="466"/>
        <end position="534"/>
    </location>
</feature>
<evidence type="ECO:0000256" key="2">
    <source>
        <dbReference type="SAM" id="MobiDB-lite"/>
    </source>
</evidence>
<proteinExistence type="predicted"/>
<keyword evidence="4" id="KW-1185">Reference proteome</keyword>
<gene>
    <name evidence="3" type="ORF">NW768_002379</name>
</gene>